<feature type="compositionally biased region" description="Low complexity" evidence="1">
    <location>
        <begin position="415"/>
        <end position="438"/>
    </location>
</feature>
<feature type="signal peptide" evidence="2">
    <location>
        <begin position="1"/>
        <end position="19"/>
    </location>
</feature>
<evidence type="ECO:0000256" key="1">
    <source>
        <dbReference type="SAM" id="MobiDB-lite"/>
    </source>
</evidence>
<feature type="region of interest" description="Disordered" evidence="1">
    <location>
        <begin position="357"/>
        <end position="380"/>
    </location>
</feature>
<reference evidence="3 4" key="1">
    <citation type="journal article" date="2018" name="J. Allergy Clin. Immunol.">
        <title>High-quality assembly of Dermatophagoides pteronyssinus genome and transcriptome reveals a wide range of novel allergens.</title>
        <authorList>
            <person name="Liu X.Y."/>
            <person name="Yang K.Y."/>
            <person name="Wang M.Q."/>
            <person name="Kwok J.S."/>
            <person name="Zeng X."/>
            <person name="Yang Z."/>
            <person name="Xiao X.J."/>
            <person name="Lau C.P."/>
            <person name="Li Y."/>
            <person name="Huang Z.M."/>
            <person name="Ba J.G."/>
            <person name="Yim A.K."/>
            <person name="Ouyang C.Y."/>
            <person name="Ngai S.M."/>
            <person name="Chan T.F."/>
            <person name="Leung E.L."/>
            <person name="Liu L."/>
            <person name="Liu Z.G."/>
            <person name="Tsui S.K."/>
        </authorList>
    </citation>
    <scope>NUCLEOTIDE SEQUENCE [LARGE SCALE GENOMIC DNA]</scope>
    <source>
        <strain evidence="3">Derp</strain>
    </source>
</reference>
<feature type="region of interest" description="Disordered" evidence="1">
    <location>
        <begin position="218"/>
        <end position="250"/>
    </location>
</feature>
<evidence type="ECO:0000313" key="3">
    <source>
        <dbReference type="EMBL" id="KAH9423626.1"/>
    </source>
</evidence>
<gene>
    <name evidence="3" type="ORF">DERP_005206</name>
</gene>
<reference evidence="3 4" key="2">
    <citation type="journal article" date="2022" name="Mol. Biol. Evol.">
        <title>Comparative Genomics Reveals Insights into the Divergent Evolution of Astigmatic Mites and Household Pest Adaptations.</title>
        <authorList>
            <person name="Xiong Q."/>
            <person name="Wan A.T."/>
            <person name="Liu X."/>
            <person name="Fung C.S."/>
            <person name="Xiao X."/>
            <person name="Malainual N."/>
            <person name="Hou J."/>
            <person name="Wang L."/>
            <person name="Wang M."/>
            <person name="Yang K.Y."/>
            <person name="Cui Y."/>
            <person name="Leung E.L."/>
            <person name="Nong W."/>
            <person name="Shin S.K."/>
            <person name="Au S.W."/>
            <person name="Jeong K.Y."/>
            <person name="Chew F.T."/>
            <person name="Hui J.H."/>
            <person name="Leung T.F."/>
            <person name="Tungtrongchitr A."/>
            <person name="Zhong N."/>
            <person name="Liu Z."/>
            <person name="Tsui S.K."/>
        </authorList>
    </citation>
    <scope>NUCLEOTIDE SEQUENCE [LARGE SCALE GENOMIC DNA]</scope>
    <source>
        <strain evidence="3">Derp</strain>
    </source>
</reference>
<proteinExistence type="predicted"/>
<feature type="compositionally biased region" description="Basic and acidic residues" evidence="1">
    <location>
        <begin position="167"/>
        <end position="178"/>
    </location>
</feature>
<organism evidence="3 4">
    <name type="scientific">Dermatophagoides pteronyssinus</name>
    <name type="common">European house dust mite</name>
    <dbReference type="NCBI Taxonomy" id="6956"/>
    <lineage>
        <taxon>Eukaryota</taxon>
        <taxon>Metazoa</taxon>
        <taxon>Ecdysozoa</taxon>
        <taxon>Arthropoda</taxon>
        <taxon>Chelicerata</taxon>
        <taxon>Arachnida</taxon>
        <taxon>Acari</taxon>
        <taxon>Acariformes</taxon>
        <taxon>Sarcoptiformes</taxon>
        <taxon>Astigmata</taxon>
        <taxon>Psoroptidia</taxon>
        <taxon>Analgoidea</taxon>
        <taxon>Pyroglyphidae</taxon>
        <taxon>Dermatophagoidinae</taxon>
        <taxon>Dermatophagoides</taxon>
    </lineage>
</organism>
<feature type="compositionally biased region" description="Basic residues" evidence="1">
    <location>
        <begin position="218"/>
        <end position="244"/>
    </location>
</feature>
<feature type="region of interest" description="Disordered" evidence="1">
    <location>
        <begin position="412"/>
        <end position="448"/>
    </location>
</feature>
<name>A0ABQ8JMU6_DERPT</name>
<comment type="caution">
    <text evidence="3">The sequence shown here is derived from an EMBL/GenBank/DDBJ whole genome shotgun (WGS) entry which is preliminary data.</text>
</comment>
<evidence type="ECO:0000313" key="4">
    <source>
        <dbReference type="Proteomes" id="UP000887458"/>
    </source>
</evidence>
<keyword evidence="4" id="KW-1185">Reference proteome</keyword>
<keyword evidence="2" id="KW-0732">Signal</keyword>
<dbReference type="EMBL" id="NJHN03000031">
    <property type="protein sequence ID" value="KAH9423626.1"/>
    <property type="molecule type" value="Genomic_DNA"/>
</dbReference>
<evidence type="ECO:0000256" key="2">
    <source>
        <dbReference type="SAM" id="SignalP"/>
    </source>
</evidence>
<protein>
    <submittedName>
        <fullName evidence="3">Uncharacterized protein</fullName>
    </submittedName>
</protein>
<feature type="compositionally biased region" description="Low complexity" evidence="1">
    <location>
        <begin position="357"/>
        <end position="377"/>
    </location>
</feature>
<feature type="region of interest" description="Disordered" evidence="1">
    <location>
        <begin position="167"/>
        <end position="188"/>
    </location>
</feature>
<sequence>MMLMIIITTISILITKIYSLNSMAVNVNVVQPLNRTAVIGDMMTFNISLIPDTINYNKYSGQNSLWMDDKQFPKSSLSTLESSTATKKMAKTFDEQQDDPDKFIKYVLQKPLTDDGKQTDVIIKTNHYDNGYGLRYGFDLDGKYVREKGYKFEKMLGKEFCKDQKSCTTTEKIERRDDNSDDDDQTPDTALKKHILQLIRHNNSENKVNLDEWLNKKQRKNKSKKRHHHSNKNNNKHRNNKRLKNSQNYFDGPFTKLDSLQIKSSPLIEENHSSKSFYYPKTTKYSPNIYPENYGKILHDSTDENRPHESSDIMTMFKWTNPPTTSTSSNVYFPHKIIHLSDDELDKGNYQKYWQSSSKNFPKQQQQQNNSDLQQELSEVKSHRLKMKTSRISNHKIHHHWFINPNLINESNDRQQQQSQLQQLQQQQPQQQQQKQQQTNELKETKDFSISNNYQNSIFDLNFNPYSKKFIKKF</sequence>
<feature type="chain" id="PRO_5047323988" evidence="2">
    <location>
        <begin position="20"/>
        <end position="474"/>
    </location>
</feature>
<accession>A0ABQ8JMU6</accession>
<dbReference type="Proteomes" id="UP000887458">
    <property type="component" value="Unassembled WGS sequence"/>
</dbReference>